<evidence type="ECO:0000259" key="6">
    <source>
        <dbReference type="Pfam" id="PF13877"/>
    </source>
</evidence>
<dbReference type="STRING" id="763665.A0A2G5BGM6"/>
<dbReference type="PROSITE" id="PS50005">
    <property type="entry name" value="TPR"/>
    <property type="match status" value="2"/>
</dbReference>
<dbReference type="EMBL" id="KZ303491">
    <property type="protein sequence ID" value="PIA18188.1"/>
    <property type="molecule type" value="Genomic_DNA"/>
</dbReference>
<dbReference type="GO" id="GO:0101031">
    <property type="term" value="C:protein folding chaperone complex"/>
    <property type="evidence" value="ECO:0007669"/>
    <property type="project" value="TreeGrafter"/>
</dbReference>
<dbReference type="Pfam" id="PF13432">
    <property type="entry name" value="TPR_16"/>
    <property type="match status" value="1"/>
</dbReference>
<dbReference type="PANTHER" id="PTHR46423:SF1">
    <property type="entry name" value="RNA POLYMERASE II-ASSOCIATED PROTEIN 3"/>
    <property type="match status" value="1"/>
</dbReference>
<dbReference type="InterPro" id="IPR019734">
    <property type="entry name" value="TPR_rpt"/>
</dbReference>
<keyword evidence="1" id="KW-0677">Repeat</keyword>
<evidence type="ECO:0000313" key="7">
    <source>
        <dbReference type="EMBL" id="PIA18188.1"/>
    </source>
</evidence>
<dbReference type="SUPFAM" id="SSF48452">
    <property type="entry name" value="TPR-like"/>
    <property type="match status" value="1"/>
</dbReference>
<dbReference type="Pfam" id="PF13181">
    <property type="entry name" value="TPR_8"/>
    <property type="match status" value="1"/>
</dbReference>
<accession>A0A2G5BGM6</accession>
<dbReference type="Pfam" id="PF13877">
    <property type="entry name" value="RPAP3_C"/>
    <property type="match status" value="1"/>
</dbReference>
<dbReference type="InterPro" id="IPR051966">
    <property type="entry name" value="RPAP3"/>
</dbReference>
<sequence>MVAHHATMPGKGLRRMLIKQGFRILHIDELKTLTWCLYCEEGNPQKFLDVDNLRPHRQAETPVIESHAFLRFNNGKYEGWVVNSMTGRSCPRIINRDIAVCLNFRHIVDELREHGSVFERFMRPRRAGNVPAAAPDDRPPYKAPADRTTRQTLWSLTTPHPTTPSFTGIRATLRTFYRDTCIFMTTVAERLKAQGDTAFRQGRFEEAARQYARAIEEDDSITVLYTNQAMALLKLKRFAEAVESCSRGLVVEPNNVKALWRRGTANLSLGNLHEAKHDFEAGLRIQPGNKVLATELERTKKMLSVETAGASSLALEGSVGMHGADAATRPMSVPQSPQDFERAWREHSGSPKRLYNYLELVSAARIPELFRASLEAGHIAAIVRALSFGYSTHGNSQFTLDVLAALTKTERFSLALLFQSNSDKDAIIKIIQQISADTGTDTRALQELYR</sequence>
<reference evidence="7 8" key="1">
    <citation type="journal article" date="2015" name="Genome Biol. Evol.">
        <title>Phylogenomic analyses indicate that early fungi evolved digesting cell walls of algal ancestors of land plants.</title>
        <authorList>
            <person name="Chang Y."/>
            <person name="Wang S."/>
            <person name="Sekimoto S."/>
            <person name="Aerts A.L."/>
            <person name="Choi C."/>
            <person name="Clum A."/>
            <person name="LaButti K.M."/>
            <person name="Lindquist E.A."/>
            <person name="Yee Ngan C."/>
            <person name="Ohm R.A."/>
            <person name="Salamov A.A."/>
            <person name="Grigoriev I.V."/>
            <person name="Spatafora J.W."/>
            <person name="Berbee M.L."/>
        </authorList>
    </citation>
    <scope>NUCLEOTIDE SEQUENCE [LARGE SCALE GENOMIC DNA]</scope>
    <source>
        <strain evidence="7 8">NRRL 1564</strain>
    </source>
</reference>
<comment type="similarity">
    <text evidence="3">Belongs to the RPAP3 family.</text>
</comment>
<feature type="repeat" description="TPR" evidence="5">
    <location>
        <begin position="256"/>
        <end position="289"/>
    </location>
</feature>
<dbReference type="InterPro" id="IPR011990">
    <property type="entry name" value="TPR-like_helical_dom_sf"/>
</dbReference>
<dbReference type="Proteomes" id="UP000242474">
    <property type="component" value="Unassembled WGS sequence"/>
</dbReference>
<evidence type="ECO:0000256" key="5">
    <source>
        <dbReference type="PROSITE-ProRule" id="PRU00339"/>
    </source>
</evidence>
<keyword evidence="2 5" id="KW-0802">TPR repeat</keyword>
<dbReference type="PANTHER" id="PTHR46423">
    <property type="entry name" value="RNA POLYMERASE II-ASSOCIATED PROTEIN 3"/>
    <property type="match status" value="1"/>
</dbReference>
<protein>
    <recommendedName>
        <fullName evidence="4">RNA polymerase II-associated protein 3</fullName>
    </recommendedName>
</protein>
<dbReference type="Gene3D" id="1.25.40.10">
    <property type="entry name" value="Tetratricopeptide repeat domain"/>
    <property type="match status" value="1"/>
</dbReference>
<evidence type="ECO:0000256" key="1">
    <source>
        <dbReference type="ARBA" id="ARBA00022737"/>
    </source>
</evidence>
<evidence type="ECO:0000256" key="2">
    <source>
        <dbReference type="ARBA" id="ARBA00022803"/>
    </source>
</evidence>
<proteinExistence type="inferred from homology"/>
<gene>
    <name evidence="7" type="ORF">COEREDRAFT_6922</name>
</gene>
<dbReference type="AlphaFoldDB" id="A0A2G5BGM6"/>
<feature type="repeat" description="TPR" evidence="5">
    <location>
        <begin position="222"/>
        <end position="255"/>
    </location>
</feature>
<name>A0A2G5BGM6_COERN</name>
<dbReference type="InterPro" id="IPR025986">
    <property type="entry name" value="RPAP3-like_C"/>
</dbReference>
<organism evidence="7 8">
    <name type="scientific">Coemansia reversa (strain ATCC 12441 / NRRL 1564)</name>
    <dbReference type="NCBI Taxonomy" id="763665"/>
    <lineage>
        <taxon>Eukaryota</taxon>
        <taxon>Fungi</taxon>
        <taxon>Fungi incertae sedis</taxon>
        <taxon>Zoopagomycota</taxon>
        <taxon>Kickxellomycotina</taxon>
        <taxon>Kickxellomycetes</taxon>
        <taxon>Kickxellales</taxon>
        <taxon>Kickxellaceae</taxon>
        <taxon>Coemansia</taxon>
    </lineage>
</organism>
<evidence type="ECO:0000313" key="8">
    <source>
        <dbReference type="Proteomes" id="UP000242474"/>
    </source>
</evidence>
<dbReference type="OrthoDB" id="10250354at2759"/>
<evidence type="ECO:0000256" key="4">
    <source>
        <dbReference type="ARBA" id="ARBA00040133"/>
    </source>
</evidence>
<keyword evidence="8" id="KW-1185">Reference proteome</keyword>
<evidence type="ECO:0000256" key="3">
    <source>
        <dbReference type="ARBA" id="ARBA00038275"/>
    </source>
</evidence>
<dbReference type="SMART" id="SM00028">
    <property type="entry name" value="TPR"/>
    <property type="match status" value="3"/>
</dbReference>
<feature type="domain" description="RNA-polymerase II-associated protein 3-like C-terminal" evidence="6">
    <location>
        <begin position="334"/>
        <end position="424"/>
    </location>
</feature>